<evidence type="ECO:0000256" key="1">
    <source>
        <dbReference type="SAM" id="MobiDB-lite"/>
    </source>
</evidence>
<feature type="region of interest" description="Disordered" evidence="1">
    <location>
        <begin position="150"/>
        <end position="312"/>
    </location>
</feature>
<feature type="compositionally biased region" description="Basic and acidic residues" evidence="1">
    <location>
        <begin position="39"/>
        <end position="50"/>
    </location>
</feature>
<reference evidence="2" key="1">
    <citation type="submission" date="2020-02" db="EMBL/GenBank/DDBJ databases">
        <authorList>
            <person name="Meier V. D."/>
        </authorList>
    </citation>
    <scope>NUCLEOTIDE SEQUENCE</scope>
    <source>
        <strain evidence="2">AVDCRST_MAG89</strain>
    </source>
</reference>
<organism evidence="2">
    <name type="scientific">uncultured Gemmatimonadota bacterium</name>
    <dbReference type="NCBI Taxonomy" id="203437"/>
    <lineage>
        <taxon>Bacteria</taxon>
        <taxon>Pseudomonadati</taxon>
        <taxon>Gemmatimonadota</taxon>
        <taxon>environmental samples</taxon>
    </lineage>
</organism>
<evidence type="ECO:0000313" key="2">
    <source>
        <dbReference type="EMBL" id="CAA9323488.1"/>
    </source>
</evidence>
<accession>A0A6J4L6A8</accession>
<feature type="non-terminal residue" evidence="2">
    <location>
        <position position="1"/>
    </location>
</feature>
<dbReference type="EMBL" id="CADCTV010000378">
    <property type="protein sequence ID" value="CAA9323488.1"/>
    <property type="molecule type" value="Genomic_DNA"/>
</dbReference>
<feature type="compositionally biased region" description="Basic residues" evidence="1">
    <location>
        <begin position="455"/>
        <end position="490"/>
    </location>
</feature>
<feature type="non-terminal residue" evidence="2">
    <location>
        <position position="773"/>
    </location>
</feature>
<name>A0A6J4L6A8_9BACT</name>
<feature type="compositionally biased region" description="Low complexity" evidence="1">
    <location>
        <begin position="407"/>
        <end position="416"/>
    </location>
</feature>
<feature type="compositionally biased region" description="Low complexity" evidence="1">
    <location>
        <begin position="493"/>
        <end position="503"/>
    </location>
</feature>
<gene>
    <name evidence="2" type="ORF">AVDCRST_MAG89-1765</name>
</gene>
<feature type="region of interest" description="Disordered" evidence="1">
    <location>
        <begin position="26"/>
        <end position="80"/>
    </location>
</feature>
<feature type="region of interest" description="Disordered" evidence="1">
    <location>
        <begin position="384"/>
        <end position="503"/>
    </location>
</feature>
<sequence>ERGSIRYPGARRGVRLFRCLAGRRPRRCAGGHAQAPLRRAADRRRTADRRPARRRSVGRRARAFRLRAEGPGAGRPAHRPHRGALRVRRRRLVRGRADARRRPAIHPGPRHAARRGIPVRAPADFAGHLPGPAHGVHLRRHRVGGAAGLVPRQRQRTRARHVVQPGVERRGAGGHGGMDGGDAHSLQPASLQRPARAGVGHQPGPVGPLARGRRLLGGDPPRHAGVGLAVRRPGGHRRGAAGAADRTDAVRGGGGHPLRRGGPQRPAGGAAVRRHARGRRRPHRAGEQPDAGGHAEPRLRPGGGRPGRGEPERVRDLLSRAPPLLHRGAALPADGPARLLLLAPHRGRAACAREGRLRGLSPCQHHPGRGQAHRAHAAGAFRRRAGGADGRVRGALRGRGRRDPARGRGAAHGMGRLSRRAGVRARHVDRGGEPDGPAPRHGPGRADRLVPAAQRRQRRRRLEPALPRRRLRGARVRRSQRGGGRHGRHPPRADGAGPLLPAAGPRLCRAGPHAGNAGGIHGRHRHRAQQRAPLAVGGAGERHLAGLRRQRGRPHVRGRLRHRRRRSDLPRNHAAWSVPQLFVHRADAERVRLPGHPPPRRGARRGERHLEQLLAELRRGADGTAPVRCVGYAGRAAAGAGPFVASGGRPREPRLRALPLGRRRGHWRRRAGRARVGDRRRNWRHAGSQLAGVGGAAVRPRARAAAVRGQPVRRPRGHAGPALRLFVHRPQHPGRAGEAGVHHEPGPVAGIVRGTVRRQRPLQPLWRGAAAAL</sequence>
<protein>
    <submittedName>
        <fullName evidence="2">CBM9</fullName>
    </submittedName>
</protein>
<dbReference type="AlphaFoldDB" id="A0A6J4L6A8"/>
<feature type="compositionally biased region" description="Basic residues" evidence="1">
    <location>
        <begin position="51"/>
        <end position="65"/>
    </location>
</feature>
<feature type="compositionally biased region" description="Basic residues" evidence="1">
    <location>
        <begin position="272"/>
        <end position="283"/>
    </location>
</feature>
<proteinExistence type="predicted"/>
<feature type="compositionally biased region" description="Low complexity" evidence="1">
    <location>
        <begin position="260"/>
        <end position="271"/>
    </location>
</feature>